<feature type="transmembrane region" description="Helical" evidence="5">
    <location>
        <begin position="276"/>
        <end position="304"/>
    </location>
</feature>
<evidence type="ECO:0000259" key="6">
    <source>
        <dbReference type="PROSITE" id="PS50850"/>
    </source>
</evidence>
<dbReference type="EMBL" id="BAAAHE010000008">
    <property type="protein sequence ID" value="GAA0610710.1"/>
    <property type="molecule type" value="Genomic_DNA"/>
</dbReference>
<dbReference type="Pfam" id="PF07690">
    <property type="entry name" value="MFS_1"/>
    <property type="match status" value="1"/>
</dbReference>
<feature type="transmembrane region" description="Helical" evidence="5">
    <location>
        <begin position="212"/>
        <end position="233"/>
    </location>
</feature>
<comment type="subcellular location">
    <subcellularLocation>
        <location evidence="1">Cell membrane</location>
        <topology evidence="1">Multi-pass membrane protein</topology>
    </subcellularLocation>
</comment>
<proteinExistence type="predicted"/>
<dbReference type="PANTHER" id="PTHR42910">
    <property type="entry name" value="TRANSPORTER SCO4007-RELATED"/>
    <property type="match status" value="1"/>
</dbReference>
<dbReference type="InterPro" id="IPR020846">
    <property type="entry name" value="MFS_dom"/>
</dbReference>
<keyword evidence="3 5" id="KW-1133">Transmembrane helix</keyword>
<feature type="transmembrane region" description="Helical" evidence="5">
    <location>
        <begin position="159"/>
        <end position="178"/>
    </location>
</feature>
<dbReference type="InterPro" id="IPR036259">
    <property type="entry name" value="MFS_trans_sf"/>
</dbReference>
<feature type="transmembrane region" description="Helical" evidence="5">
    <location>
        <begin position="360"/>
        <end position="377"/>
    </location>
</feature>
<dbReference type="PROSITE" id="PS50850">
    <property type="entry name" value="MFS"/>
    <property type="match status" value="1"/>
</dbReference>
<feature type="transmembrane region" description="Helical" evidence="5">
    <location>
        <begin position="71"/>
        <end position="89"/>
    </location>
</feature>
<keyword evidence="4 5" id="KW-0472">Membrane</keyword>
<feature type="transmembrane region" description="Helical" evidence="5">
    <location>
        <begin position="36"/>
        <end position="59"/>
    </location>
</feature>
<sequence length="391" mass="40173">MDRRLVVLFAIACGASVANLYYAQPLLDRIADDLDVSPGAAGLLVTASQIGYALGLVTVVPLGDLIARHRLVAPLMTLCTLALLGAAAAPNLPVLLLAVLGVGVTAVVAQVLVPLAGALAADHERGTVVGTVMSGLLIGILAARTISGLLAAAAGWRTVYVAAAGLCALLGIVLHRMLPRLPAADPALTYRGLVRSLWPLVRDEPVVRRRMVYGALGMAGFTVVWTSLAFLMAEDYGKGEAETGLLGLAGLFGAVAALGAGRLADRGWAHRSTGSFLLCVALGWALLWAGGESIAALVAGLVLVDLGMQGQHITNQSTLYALRPEARSRLTTLYMTGNFAAGAVASAFAGVAWSAGGWDAVCLVGGGLALVGCLVWLDEHLRAHPAAARRS</sequence>
<evidence type="ECO:0000256" key="2">
    <source>
        <dbReference type="ARBA" id="ARBA00022692"/>
    </source>
</evidence>
<accession>A0ABN1GFZ1</accession>
<reference evidence="7 8" key="1">
    <citation type="journal article" date="2019" name="Int. J. Syst. Evol. Microbiol.">
        <title>The Global Catalogue of Microorganisms (GCM) 10K type strain sequencing project: providing services to taxonomists for standard genome sequencing and annotation.</title>
        <authorList>
            <consortium name="The Broad Institute Genomics Platform"/>
            <consortium name="The Broad Institute Genome Sequencing Center for Infectious Disease"/>
            <person name="Wu L."/>
            <person name="Ma J."/>
        </authorList>
    </citation>
    <scope>NUCLEOTIDE SEQUENCE [LARGE SCALE GENOMIC DNA]</scope>
    <source>
        <strain evidence="7 8">JCM 10671</strain>
    </source>
</reference>
<protein>
    <submittedName>
        <fullName evidence="7">MFS transporter</fullName>
    </submittedName>
</protein>
<name>A0ABN1GFZ1_9ACTN</name>
<evidence type="ECO:0000256" key="5">
    <source>
        <dbReference type="SAM" id="Phobius"/>
    </source>
</evidence>
<gene>
    <name evidence="7" type="ORF">GCM10009547_10940</name>
</gene>
<dbReference type="SUPFAM" id="SSF103473">
    <property type="entry name" value="MFS general substrate transporter"/>
    <property type="match status" value="1"/>
</dbReference>
<keyword evidence="8" id="KW-1185">Reference proteome</keyword>
<dbReference type="Proteomes" id="UP001500957">
    <property type="component" value="Unassembled WGS sequence"/>
</dbReference>
<evidence type="ECO:0000256" key="3">
    <source>
        <dbReference type="ARBA" id="ARBA00022989"/>
    </source>
</evidence>
<feature type="transmembrane region" description="Helical" evidence="5">
    <location>
        <begin position="95"/>
        <end position="121"/>
    </location>
</feature>
<evidence type="ECO:0000313" key="7">
    <source>
        <dbReference type="EMBL" id="GAA0610710.1"/>
    </source>
</evidence>
<keyword evidence="2 5" id="KW-0812">Transmembrane</keyword>
<evidence type="ECO:0000256" key="4">
    <source>
        <dbReference type="ARBA" id="ARBA00023136"/>
    </source>
</evidence>
<feature type="transmembrane region" description="Helical" evidence="5">
    <location>
        <begin position="245"/>
        <end position="264"/>
    </location>
</feature>
<evidence type="ECO:0000313" key="8">
    <source>
        <dbReference type="Proteomes" id="UP001500957"/>
    </source>
</evidence>
<evidence type="ECO:0000256" key="1">
    <source>
        <dbReference type="ARBA" id="ARBA00004651"/>
    </source>
</evidence>
<dbReference type="Gene3D" id="1.20.1250.20">
    <property type="entry name" value="MFS general substrate transporter like domains"/>
    <property type="match status" value="1"/>
</dbReference>
<organism evidence="7 8">
    <name type="scientific">Sporichthya brevicatena</name>
    <dbReference type="NCBI Taxonomy" id="171442"/>
    <lineage>
        <taxon>Bacteria</taxon>
        <taxon>Bacillati</taxon>
        <taxon>Actinomycetota</taxon>
        <taxon>Actinomycetes</taxon>
        <taxon>Sporichthyales</taxon>
        <taxon>Sporichthyaceae</taxon>
        <taxon>Sporichthya</taxon>
    </lineage>
</organism>
<dbReference type="InterPro" id="IPR011701">
    <property type="entry name" value="MFS"/>
</dbReference>
<dbReference type="CDD" id="cd17324">
    <property type="entry name" value="MFS_NepI_like"/>
    <property type="match status" value="1"/>
</dbReference>
<feature type="domain" description="Major facilitator superfamily (MFS) profile" evidence="6">
    <location>
        <begin position="1"/>
        <end position="384"/>
    </location>
</feature>
<comment type="caution">
    <text evidence="7">The sequence shown here is derived from an EMBL/GenBank/DDBJ whole genome shotgun (WGS) entry which is preliminary data.</text>
</comment>
<dbReference type="PANTHER" id="PTHR42910:SF1">
    <property type="entry name" value="MAJOR FACILITATOR SUPERFAMILY (MFS) PROFILE DOMAIN-CONTAINING PROTEIN"/>
    <property type="match status" value="1"/>
</dbReference>
<feature type="transmembrane region" description="Helical" evidence="5">
    <location>
        <begin position="128"/>
        <end position="153"/>
    </location>
</feature>